<evidence type="ECO:0000313" key="7">
    <source>
        <dbReference type="Proteomes" id="UP000294829"/>
    </source>
</evidence>
<evidence type="ECO:0000256" key="2">
    <source>
        <dbReference type="ARBA" id="ARBA00022989"/>
    </source>
</evidence>
<dbReference type="InterPro" id="IPR036259">
    <property type="entry name" value="MFS_trans_sf"/>
</dbReference>
<evidence type="ECO:0000256" key="1">
    <source>
        <dbReference type="ARBA" id="ARBA00022692"/>
    </source>
</evidence>
<feature type="transmembrane region" description="Helical" evidence="4">
    <location>
        <begin position="92"/>
        <end position="114"/>
    </location>
</feature>
<dbReference type="InterPro" id="IPR011701">
    <property type="entry name" value="MFS"/>
</dbReference>
<dbReference type="Gene3D" id="1.20.1250.20">
    <property type="entry name" value="MFS general substrate transporter like domains"/>
    <property type="match status" value="1"/>
</dbReference>
<dbReference type="PANTHER" id="PTHR42910">
    <property type="entry name" value="TRANSPORTER SCO4007-RELATED"/>
    <property type="match status" value="1"/>
</dbReference>
<keyword evidence="1 4" id="KW-0812">Transmembrane</keyword>
<dbReference type="RefSeq" id="WP_133327954.1">
    <property type="nucleotide sequence ID" value="NZ_SMYL01000004.1"/>
</dbReference>
<dbReference type="EMBL" id="SMYL01000004">
    <property type="protein sequence ID" value="TDK65898.1"/>
    <property type="molecule type" value="Genomic_DNA"/>
</dbReference>
<evidence type="ECO:0000256" key="3">
    <source>
        <dbReference type="ARBA" id="ARBA00023136"/>
    </source>
</evidence>
<name>A0A4R5W3B9_9BURK</name>
<dbReference type="Pfam" id="PF07690">
    <property type="entry name" value="MFS_1"/>
    <property type="match status" value="1"/>
</dbReference>
<dbReference type="CDD" id="cd17324">
    <property type="entry name" value="MFS_NepI_like"/>
    <property type="match status" value="1"/>
</dbReference>
<feature type="transmembrane region" description="Helical" evidence="4">
    <location>
        <begin position="176"/>
        <end position="195"/>
    </location>
</feature>
<evidence type="ECO:0000313" key="6">
    <source>
        <dbReference type="EMBL" id="TDK65898.1"/>
    </source>
</evidence>
<dbReference type="Proteomes" id="UP000294829">
    <property type="component" value="Unassembled WGS sequence"/>
</dbReference>
<protein>
    <submittedName>
        <fullName evidence="6">MFS transporter</fullName>
    </submittedName>
</protein>
<evidence type="ECO:0000259" key="5">
    <source>
        <dbReference type="PROSITE" id="PS50850"/>
    </source>
</evidence>
<feature type="domain" description="Major facilitator superfamily (MFS) profile" evidence="5">
    <location>
        <begin position="22"/>
        <end position="408"/>
    </location>
</feature>
<gene>
    <name evidence="6" type="ORF">E2I14_09845</name>
</gene>
<dbReference type="OrthoDB" id="9815356at2"/>
<accession>A0A4R5W3B9</accession>
<feature type="transmembrane region" description="Helical" evidence="4">
    <location>
        <begin position="148"/>
        <end position="170"/>
    </location>
</feature>
<feature type="transmembrane region" description="Helical" evidence="4">
    <location>
        <begin position="120"/>
        <end position="141"/>
    </location>
</feature>
<dbReference type="PROSITE" id="PS50850">
    <property type="entry name" value="MFS"/>
    <property type="match status" value="1"/>
</dbReference>
<feature type="transmembrane region" description="Helical" evidence="4">
    <location>
        <begin position="316"/>
        <end position="337"/>
    </location>
</feature>
<feature type="transmembrane region" description="Helical" evidence="4">
    <location>
        <begin position="63"/>
        <end position="80"/>
    </location>
</feature>
<organism evidence="6 7">
    <name type="scientific">Sapientia aquatica</name>
    <dbReference type="NCBI Taxonomy" id="1549640"/>
    <lineage>
        <taxon>Bacteria</taxon>
        <taxon>Pseudomonadati</taxon>
        <taxon>Pseudomonadota</taxon>
        <taxon>Betaproteobacteria</taxon>
        <taxon>Burkholderiales</taxon>
        <taxon>Oxalobacteraceae</taxon>
        <taxon>Sapientia</taxon>
    </lineage>
</organism>
<dbReference type="AlphaFoldDB" id="A0A4R5W3B9"/>
<keyword evidence="3 4" id="KW-0472">Membrane</keyword>
<sequence length="410" mass="42530">MSATNTNIASTSANLAQNDDLPKQLVLLMAISVGLAVACIYYSQPMLGVFVANRLGSAQEIGWIPTLTQLGYAFGIFFLAPLGDRYNRKTIILIKGAVLVLALGAFAASAGLSVMLISSLFIGIAATMAQDIMPAAAALAPEHKRGKIIGTVMTGLFLGILLSRVVSGVVADLLGWRFVFLIAAISIAMCLIVLARGLPSIKPTSTLAYTQLMKSLFSLLGQYPALRAAALAQGLLSAGFSAFWSTLAVMLHAAPFHMSSSVAGAFGLAGAAGAMAAPFAGRFADKLGAKHIVRFGSMITAGFFLLMALTSQLHPALALIALVIGTVGFDLGVQICLVGHQTIVYSLDAAARSRLNAVLLTGMFIGMSSGSAIGAALLAHWGWTAVTVFGTVCACGAFLVRYFHAKTSGH</sequence>
<comment type="caution">
    <text evidence="6">The sequence shown here is derived from an EMBL/GenBank/DDBJ whole genome shotgun (WGS) entry which is preliminary data.</text>
</comment>
<dbReference type="PANTHER" id="PTHR42910:SF1">
    <property type="entry name" value="MAJOR FACILITATOR SUPERFAMILY (MFS) PROFILE DOMAIN-CONTAINING PROTEIN"/>
    <property type="match status" value="1"/>
</dbReference>
<reference evidence="6 7" key="1">
    <citation type="submission" date="2019-03" db="EMBL/GenBank/DDBJ databases">
        <title>Sapientia aquatica gen. nov., sp. nov., isolated from a crater lake.</title>
        <authorList>
            <person name="Felfoldi T."/>
            <person name="Szabo A."/>
            <person name="Toth E."/>
            <person name="Schumann P."/>
            <person name="Keki Z."/>
            <person name="Marialigeti K."/>
            <person name="Mathe I."/>
        </authorList>
    </citation>
    <scope>NUCLEOTIDE SEQUENCE [LARGE SCALE GENOMIC DNA]</scope>
    <source>
        <strain evidence="6 7">SA-152</strain>
    </source>
</reference>
<feature type="transmembrane region" description="Helical" evidence="4">
    <location>
        <begin position="25"/>
        <end position="43"/>
    </location>
</feature>
<dbReference type="GO" id="GO:0022857">
    <property type="term" value="F:transmembrane transporter activity"/>
    <property type="evidence" value="ECO:0007669"/>
    <property type="project" value="InterPro"/>
</dbReference>
<feature type="transmembrane region" description="Helical" evidence="4">
    <location>
        <begin position="256"/>
        <end position="280"/>
    </location>
</feature>
<dbReference type="SUPFAM" id="SSF103473">
    <property type="entry name" value="MFS general substrate transporter"/>
    <property type="match status" value="1"/>
</dbReference>
<keyword evidence="7" id="KW-1185">Reference proteome</keyword>
<feature type="transmembrane region" description="Helical" evidence="4">
    <location>
        <begin position="383"/>
        <end position="403"/>
    </location>
</feature>
<keyword evidence="2 4" id="KW-1133">Transmembrane helix</keyword>
<proteinExistence type="predicted"/>
<dbReference type="InterPro" id="IPR020846">
    <property type="entry name" value="MFS_dom"/>
</dbReference>
<evidence type="ECO:0000256" key="4">
    <source>
        <dbReference type="SAM" id="Phobius"/>
    </source>
</evidence>
<feature type="transmembrane region" description="Helical" evidence="4">
    <location>
        <begin position="357"/>
        <end position="377"/>
    </location>
</feature>
<feature type="transmembrane region" description="Helical" evidence="4">
    <location>
        <begin position="292"/>
        <end position="310"/>
    </location>
</feature>